<feature type="region of interest" description="Disordered" evidence="1">
    <location>
        <begin position="305"/>
        <end position="328"/>
    </location>
</feature>
<name>A0A0P5QRK9_9CRUS</name>
<organism evidence="3">
    <name type="scientific">Daphnia magna</name>
    <dbReference type="NCBI Taxonomy" id="35525"/>
    <lineage>
        <taxon>Eukaryota</taxon>
        <taxon>Metazoa</taxon>
        <taxon>Ecdysozoa</taxon>
        <taxon>Arthropoda</taxon>
        <taxon>Crustacea</taxon>
        <taxon>Branchiopoda</taxon>
        <taxon>Diplostraca</taxon>
        <taxon>Cladocera</taxon>
        <taxon>Anomopoda</taxon>
        <taxon>Daphniidae</taxon>
        <taxon>Daphnia</taxon>
    </lineage>
</organism>
<feature type="region of interest" description="Disordered" evidence="1">
    <location>
        <begin position="373"/>
        <end position="406"/>
    </location>
</feature>
<feature type="compositionally biased region" description="Low complexity" evidence="1">
    <location>
        <begin position="373"/>
        <end position="396"/>
    </location>
</feature>
<dbReference type="OrthoDB" id="6378161at2759"/>
<sequence length="518" mass="55405">MAAICSNGRVALLFVTLLVAMQVATGLDVASGAFDSTVVTANKQPITISNNANSQIFQFDDLPREVQQQVVEALHQQQAGNKLEQQQPRPDQVVKDQSVVVFEVEKGSPQNADRNDPANENVQLTEEQQGQLALMLLREQEVLQQIQEQQQGGQSLVDPALADAGPFIVDSDQLPPEVKEEVMRQLNEQFQQAQQEQLGEGGQSADGGQPSDDELAQVLARMAVDDGNGNQFVDMDGLSDELRTQVTEYLIRQQLEKVGNEEDKQQQVKQTSNADKQSGSQVGGIIGSLIGGAVGGYPTQGNYGYPQQGNYPGGGYPQQVGHPGGYPGGYPGGGYPQYGGYPGGSYPGGGYPGGGYPGGGYPGGGYPGGGYPGSYPSGYPQQGVYPGGPYRPPGSGHRPNRPLGSGYGRPFWGLSVPQFQGQQRPYGILVTREQLAAMMGASAPSMDDGQVVVAQPSFVGQAKPQDPFAVIYQQLYQQSKPTGVRPAGRYRALPVAVQRKQPMHLKHQSQTVGHQYPY</sequence>
<evidence type="ECO:0000313" key="3">
    <source>
        <dbReference type="EMBL" id="JAN26028.1"/>
    </source>
</evidence>
<dbReference type="EMBL" id="GDIQ01085955">
    <property type="protein sequence ID" value="JAN08782.1"/>
    <property type="molecule type" value="Transcribed_RNA"/>
</dbReference>
<protein>
    <submittedName>
        <fullName evidence="3">Uncharacterized protein</fullName>
    </submittedName>
</protein>
<keyword evidence="2" id="KW-0732">Signal</keyword>
<feature type="compositionally biased region" description="Basic and acidic residues" evidence="1">
    <location>
        <begin position="257"/>
        <end position="266"/>
    </location>
</feature>
<reference evidence="3" key="1">
    <citation type="submission" date="2015-10" db="EMBL/GenBank/DDBJ databases">
        <title>EvidentialGene: Evidence-directed Construction of Complete mRNA Transcriptomes without Genomes.</title>
        <authorList>
            <person name="Gilbert D.G."/>
        </authorList>
    </citation>
    <scope>NUCLEOTIDE SEQUENCE</scope>
</reference>
<dbReference type="EMBL" id="GDIQ01099642">
    <property type="protein sequence ID" value="JAL52084.1"/>
    <property type="molecule type" value="Transcribed_RNA"/>
</dbReference>
<feature type="signal peptide" evidence="2">
    <location>
        <begin position="1"/>
        <end position="26"/>
    </location>
</feature>
<proteinExistence type="predicted"/>
<feature type="region of interest" description="Disordered" evidence="1">
    <location>
        <begin position="191"/>
        <end position="212"/>
    </location>
</feature>
<feature type="compositionally biased region" description="Polar residues" evidence="1">
    <location>
        <begin position="267"/>
        <end position="276"/>
    </location>
</feature>
<feature type="compositionally biased region" description="Gly residues" evidence="1">
    <location>
        <begin position="311"/>
        <end position="328"/>
    </location>
</feature>
<feature type="region of interest" description="Disordered" evidence="1">
    <location>
        <begin position="257"/>
        <end position="281"/>
    </location>
</feature>
<feature type="chain" id="PRO_5007423287" evidence="2">
    <location>
        <begin position="27"/>
        <end position="518"/>
    </location>
</feature>
<accession>A0A0P5QRK9</accession>
<dbReference type="EMBL" id="GDIQ01068709">
    <property type="protein sequence ID" value="JAN26028.1"/>
    <property type="molecule type" value="Transcribed_RNA"/>
</dbReference>
<evidence type="ECO:0000256" key="2">
    <source>
        <dbReference type="SAM" id="SignalP"/>
    </source>
</evidence>
<evidence type="ECO:0000256" key="1">
    <source>
        <dbReference type="SAM" id="MobiDB-lite"/>
    </source>
</evidence>
<dbReference type="AlphaFoldDB" id="A0A0P5QRK9"/>